<dbReference type="InterPro" id="IPR050469">
    <property type="entry name" value="Diguanylate_Cyclase"/>
</dbReference>
<evidence type="ECO:0000259" key="2">
    <source>
        <dbReference type="PROSITE" id="PS50887"/>
    </source>
</evidence>
<protein>
    <submittedName>
        <fullName evidence="3">Diguanylate cyclase</fullName>
    </submittedName>
</protein>
<feature type="domain" description="GGDEF" evidence="2">
    <location>
        <begin position="238"/>
        <end position="377"/>
    </location>
</feature>
<dbReference type="GO" id="GO:0052621">
    <property type="term" value="F:diguanylate cyclase activity"/>
    <property type="evidence" value="ECO:0007669"/>
    <property type="project" value="TreeGrafter"/>
</dbReference>
<dbReference type="GO" id="GO:0005886">
    <property type="term" value="C:plasma membrane"/>
    <property type="evidence" value="ECO:0007669"/>
    <property type="project" value="TreeGrafter"/>
</dbReference>
<dbReference type="PANTHER" id="PTHR45138:SF9">
    <property type="entry name" value="DIGUANYLATE CYCLASE DGCM-RELATED"/>
    <property type="match status" value="1"/>
</dbReference>
<dbReference type="InterPro" id="IPR000160">
    <property type="entry name" value="GGDEF_dom"/>
</dbReference>
<sequence length="380" mass="45047">MVTWANRVVVFIMNTLLLTGFALMYWWLQHARFQRKALAHFRELFQILLTIGFLALFHFASVLMIINNVYRPGYGWNYLTFQIGILLFGLFFSHNHWLFISLVFTLLVWYWWLPNLPYWGLFFLASVALMWVADNYGRRLLRHPLYFYPFALLFGLPFVWANFLSLRGIDVGWLWQIGSMLIIDWLVWFIHNQLMNRSLREARLLREAKTDTLTQLNNFRVFNEDLETAFKTFKKEGAQYLVYTFDIDHFKRVNDRYGHLEGNEVLRQVASKLQQIVHGISYRAKAYRVGGEEFSFIIFDRERQQESTSVVANRVRQTLGALTFKTKKGASFKITISLGQDQVRAEDQNYLEAYKRADQKLYHSKQNGRNTVTVSKICQY</sequence>
<dbReference type="Gene3D" id="3.30.70.270">
    <property type="match status" value="1"/>
</dbReference>
<dbReference type="Proteomes" id="UP000466388">
    <property type="component" value="Unassembled WGS sequence"/>
</dbReference>
<dbReference type="CDD" id="cd01949">
    <property type="entry name" value="GGDEF"/>
    <property type="match status" value="1"/>
</dbReference>
<reference evidence="3 4" key="1">
    <citation type="submission" date="2019-11" db="EMBL/GenBank/DDBJ databases">
        <title>Lactobacillus sp. nov. CRM56-3, isolated from fermented tea leaves.</title>
        <authorList>
            <person name="Phuengjayaem S."/>
            <person name="Tanasupawat S."/>
        </authorList>
    </citation>
    <scope>NUCLEOTIDE SEQUENCE [LARGE SCALE GENOMIC DNA]</scope>
    <source>
        <strain evidence="3 4">CRM56-3</strain>
    </source>
</reference>
<dbReference type="NCBIfam" id="TIGR00254">
    <property type="entry name" value="GGDEF"/>
    <property type="match status" value="1"/>
</dbReference>
<proteinExistence type="predicted"/>
<keyword evidence="1" id="KW-1133">Transmembrane helix</keyword>
<feature type="transmembrane region" description="Helical" evidence="1">
    <location>
        <begin position="118"/>
        <end position="133"/>
    </location>
</feature>
<feature type="transmembrane region" description="Helical" evidence="1">
    <location>
        <begin position="172"/>
        <end position="190"/>
    </location>
</feature>
<dbReference type="GO" id="GO:1902201">
    <property type="term" value="P:negative regulation of bacterial-type flagellum-dependent cell motility"/>
    <property type="evidence" value="ECO:0007669"/>
    <property type="project" value="TreeGrafter"/>
</dbReference>
<dbReference type="FunFam" id="3.30.70.270:FF:000001">
    <property type="entry name" value="Diguanylate cyclase domain protein"/>
    <property type="match status" value="1"/>
</dbReference>
<dbReference type="Pfam" id="PF00990">
    <property type="entry name" value="GGDEF"/>
    <property type="match status" value="1"/>
</dbReference>
<dbReference type="SMART" id="SM00267">
    <property type="entry name" value="GGDEF"/>
    <property type="match status" value="1"/>
</dbReference>
<evidence type="ECO:0000256" key="1">
    <source>
        <dbReference type="SAM" id="Phobius"/>
    </source>
</evidence>
<gene>
    <name evidence="3" type="ORF">GM612_10685</name>
</gene>
<dbReference type="PROSITE" id="PS50887">
    <property type="entry name" value="GGDEF"/>
    <property type="match status" value="1"/>
</dbReference>
<keyword evidence="1" id="KW-0812">Transmembrane</keyword>
<dbReference type="EMBL" id="WNJO01000016">
    <property type="protein sequence ID" value="MTV83081.1"/>
    <property type="molecule type" value="Genomic_DNA"/>
</dbReference>
<evidence type="ECO:0000313" key="3">
    <source>
        <dbReference type="EMBL" id="MTV83081.1"/>
    </source>
</evidence>
<feature type="transmembrane region" description="Helical" evidence="1">
    <location>
        <begin position="145"/>
        <end position="166"/>
    </location>
</feature>
<dbReference type="SUPFAM" id="SSF55073">
    <property type="entry name" value="Nucleotide cyclase"/>
    <property type="match status" value="1"/>
</dbReference>
<name>A0A7X2XWU6_9LACO</name>
<feature type="transmembrane region" description="Helical" evidence="1">
    <location>
        <begin position="6"/>
        <end position="27"/>
    </location>
</feature>
<keyword evidence="1" id="KW-0472">Membrane</keyword>
<dbReference type="InterPro" id="IPR043128">
    <property type="entry name" value="Rev_trsase/Diguanyl_cyclase"/>
</dbReference>
<feature type="transmembrane region" description="Helical" evidence="1">
    <location>
        <begin position="47"/>
        <end position="70"/>
    </location>
</feature>
<dbReference type="PANTHER" id="PTHR45138">
    <property type="entry name" value="REGULATORY COMPONENTS OF SENSORY TRANSDUCTION SYSTEM"/>
    <property type="match status" value="1"/>
</dbReference>
<dbReference type="InterPro" id="IPR029787">
    <property type="entry name" value="Nucleotide_cyclase"/>
</dbReference>
<dbReference type="GO" id="GO:0043709">
    <property type="term" value="P:cell adhesion involved in single-species biofilm formation"/>
    <property type="evidence" value="ECO:0007669"/>
    <property type="project" value="TreeGrafter"/>
</dbReference>
<comment type="caution">
    <text evidence="3">The sequence shown here is derived from an EMBL/GenBank/DDBJ whole genome shotgun (WGS) entry which is preliminary data.</text>
</comment>
<organism evidence="3 4">
    <name type="scientific">Secundilactobacillus folii</name>
    <dbReference type="NCBI Taxonomy" id="2678357"/>
    <lineage>
        <taxon>Bacteria</taxon>
        <taxon>Bacillati</taxon>
        <taxon>Bacillota</taxon>
        <taxon>Bacilli</taxon>
        <taxon>Lactobacillales</taxon>
        <taxon>Lactobacillaceae</taxon>
        <taxon>Secundilactobacillus</taxon>
    </lineage>
</organism>
<dbReference type="AlphaFoldDB" id="A0A7X2XWU6"/>
<evidence type="ECO:0000313" key="4">
    <source>
        <dbReference type="Proteomes" id="UP000466388"/>
    </source>
</evidence>
<feature type="transmembrane region" description="Helical" evidence="1">
    <location>
        <begin position="76"/>
        <end position="92"/>
    </location>
</feature>
<accession>A0A7X2XWU6</accession>
<keyword evidence="4" id="KW-1185">Reference proteome</keyword>
<dbReference type="RefSeq" id="WP_155432342.1">
    <property type="nucleotide sequence ID" value="NZ_WNJO01000016.1"/>
</dbReference>